<proteinExistence type="predicted"/>
<reference evidence="3" key="1">
    <citation type="submission" date="2021-10" db="EMBL/GenBank/DDBJ databases">
        <title>Streptomonospora sp. nov., isolated from mangrove soil.</title>
        <authorList>
            <person name="Chen X."/>
            <person name="Ge X."/>
            <person name="Liu W."/>
        </authorList>
    </citation>
    <scope>NUCLEOTIDE SEQUENCE</scope>
    <source>
        <strain evidence="3">S1-112</strain>
    </source>
</reference>
<dbReference type="SUPFAM" id="SSF46955">
    <property type="entry name" value="Putative DNA-binding domain"/>
    <property type="match status" value="1"/>
</dbReference>
<name>A0A9X3SG51_9ACTN</name>
<dbReference type="EMBL" id="JAJAQC010000024">
    <property type="protein sequence ID" value="MDA0565620.1"/>
    <property type="molecule type" value="Genomic_DNA"/>
</dbReference>
<comment type="caution">
    <text evidence="3">The sequence shown here is derived from an EMBL/GenBank/DDBJ whole genome shotgun (WGS) entry which is preliminary data.</text>
</comment>
<sequence length="317" mass="34914">MAPMHTPHDALLTIGEAAARTGLTVKAVRFYADEGIVPETARSPAGYRLYDSTATARLDLVRSLRDLGIDLPTVRALLRRDADLGAVAAAHVESLDAQIRLLRLRRAVLRTVAHRTPTEREITLMTDLARLSAQERQRIIDDYHDAVFGGLDMDEEFVAHQRSVRVDLPDDPSPAQVDAWVELAGLVGNPAFRDRVRRMSTAHARARAEGTYRRPDRDDTALAERVAAEAGAARTAGLDPADAAARPVVDGLAAAALGTRPDTPQERRRLADELAVFVDARVERYWHLVGVINGWAPMESHTPSWEWFLAGLRAHAR</sequence>
<protein>
    <submittedName>
        <fullName evidence="3">MerR family transcriptional regulator</fullName>
    </submittedName>
</protein>
<dbReference type="PRINTS" id="PR00040">
    <property type="entry name" value="HTHMERR"/>
</dbReference>
<dbReference type="InterPro" id="IPR009061">
    <property type="entry name" value="DNA-bd_dom_put_sf"/>
</dbReference>
<evidence type="ECO:0000313" key="4">
    <source>
        <dbReference type="Proteomes" id="UP001140076"/>
    </source>
</evidence>
<dbReference type="Pfam" id="PF13411">
    <property type="entry name" value="MerR_1"/>
    <property type="match status" value="1"/>
</dbReference>
<keyword evidence="1" id="KW-0238">DNA-binding</keyword>
<evidence type="ECO:0000313" key="3">
    <source>
        <dbReference type="EMBL" id="MDA0565620.1"/>
    </source>
</evidence>
<dbReference type="InterPro" id="IPR000551">
    <property type="entry name" value="MerR-type_HTH_dom"/>
</dbReference>
<keyword evidence="4" id="KW-1185">Reference proteome</keyword>
<dbReference type="PANTHER" id="PTHR30204:SF93">
    <property type="entry name" value="HTH MERR-TYPE DOMAIN-CONTAINING PROTEIN"/>
    <property type="match status" value="1"/>
</dbReference>
<dbReference type="AlphaFoldDB" id="A0A9X3SG51"/>
<accession>A0A9X3SG51</accession>
<feature type="domain" description="HTH merR-type" evidence="2">
    <location>
        <begin position="11"/>
        <end position="80"/>
    </location>
</feature>
<evidence type="ECO:0000259" key="2">
    <source>
        <dbReference type="PROSITE" id="PS50937"/>
    </source>
</evidence>
<evidence type="ECO:0000256" key="1">
    <source>
        <dbReference type="ARBA" id="ARBA00023125"/>
    </source>
</evidence>
<gene>
    <name evidence="3" type="ORF">LG943_15035</name>
</gene>
<dbReference type="InterPro" id="IPR047057">
    <property type="entry name" value="MerR_fam"/>
</dbReference>
<dbReference type="PROSITE" id="PS50937">
    <property type="entry name" value="HTH_MERR_2"/>
    <property type="match status" value="1"/>
</dbReference>
<dbReference type="SMART" id="SM00422">
    <property type="entry name" value="HTH_MERR"/>
    <property type="match status" value="1"/>
</dbReference>
<dbReference type="GO" id="GO:0003700">
    <property type="term" value="F:DNA-binding transcription factor activity"/>
    <property type="evidence" value="ECO:0007669"/>
    <property type="project" value="InterPro"/>
</dbReference>
<dbReference type="PANTHER" id="PTHR30204">
    <property type="entry name" value="REDOX-CYCLING DRUG-SENSING TRANSCRIPTIONAL ACTIVATOR SOXR"/>
    <property type="match status" value="1"/>
</dbReference>
<dbReference type="Gene3D" id="1.10.1660.10">
    <property type="match status" value="1"/>
</dbReference>
<dbReference type="Proteomes" id="UP001140076">
    <property type="component" value="Unassembled WGS sequence"/>
</dbReference>
<organism evidence="3 4">
    <name type="scientific">Streptomonospora mangrovi</name>
    <dbReference type="NCBI Taxonomy" id="2883123"/>
    <lineage>
        <taxon>Bacteria</taxon>
        <taxon>Bacillati</taxon>
        <taxon>Actinomycetota</taxon>
        <taxon>Actinomycetes</taxon>
        <taxon>Streptosporangiales</taxon>
        <taxon>Nocardiopsidaceae</taxon>
        <taxon>Streptomonospora</taxon>
    </lineage>
</organism>
<dbReference type="GO" id="GO:0003677">
    <property type="term" value="F:DNA binding"/>
    <property type="evidence" value="ECO:0007669"/>
    <property type="project" value="UniProtKB-KW"/>
</dbReference>